<evidence type="ECO:0000256" key="1">
    <source>
        <dbReference type="SAM" id="SignalP"/>
    </source>
</evidence>
<feature type="chain" id="PRO_5046950054" evidence="1">
    <location>
        <begin position="26"/>
        <end position="128"/>
    </location>
</feature>
<reference evidence="3" key="1">
    <citation type="journal article" date="2019" name="Int. J. Syst. Evol. Microbiol.">
        <title>The Global Catalogue of Microorganisms (GCM) 10K type strain sequencing project: providing services to taxonomists for standard genome sequencing and annotation.</title>
        <authorList>
            <consortium name="The Broad Institute Genomics Platform"/>
            <consortium name="The Broad Institute Genome Sequencing Center for Infectious Disease"/>
            <person name="Wu L."/>
            <person name="Ma J."/>
        </authorList>
    </citation>
    <scope>NUCLEOTIDE SEQUENCE [LARGE SCALE GENOMIC DNA]</scope>
    <source>
        <strain evidence="3">CGMCC 4.1648</strain>
    </source>
</reference>
<organism evidence="2 3">
    <name type="scientific">Streptomyces coeruleoprunus</name>
    <dbReference type="NCBI Taxonomy" id="285563"/>
    <lineage>
        <taxon>Bacteria</taxon>
        <taxon>Bacillati</taxon>
        <taxon>Actinomycetota</taxon>
        <taxon>Actinomycetes</taxon>
        <taxon>Kitasatosporales</taxon>
        <taxon>Streptomycetaceae</taxon>
        <taxon>Streptomyces</taxon>
    </lineage>
</organism>
<comment type="caution">
    <text evidence="2">The sequence shown here is derived from an EMBL/GenBank/DDBJ whole genome shotgun (WGS) entry which is preliminary data.</text>
</comment>
<keyword evidence="3" id="KW-1185">Reference proteome</keyword>
<dbReference type="Proteomes" id="UP001595829">
    <property type="component" value="Unassembled WGS sequence"/>
</dbReference>
<keyword evidence="1" id="KW-0732">Signal</keyword>
<gene>
    <name evidence="2" type="ORF">ACFPM3_03265</name>
</gene>
<evidence type="ECO:0000313" key="3">
    <source>
        <dbReference type="Proteomes" id="UP001595829"/>
    </source>
</evidence>
<accession>A0ABV9XAA3</accession>
<dbReference type="Pfam" id="PF25848">
    <property type="entry name" value="Rodlin"/>
    <property type="match status" value="1"/>
</dbReference>
<evidence type="ECO:0000313" key="2">
    <source>
        <dbReference type="EMBL" id="MFC5021170.1"/>
    </source>
</evidence>
<dbReference type="InterPro" id="IPR047736">
    <property type="entry name" value="RdlA/B-like"/>
</dbReference>
<name>A0ABV9XAA3_9ACTN</name>
<feature type="signal peptide" evidence="1">
    <location>
        <begin position="1"/>
        <end position="25"/>
    </location>
</feature>
<dbReference type="EMBL" id="JBHSJD010000002">
    <property type="protein sequence ID" value="MFC5021170.1"/>
    <property type="molecule type" value="Genomic_DNA"/>
</dbReference>
<dbReference type="NCBIfam" id="NF041022">
    <property type="entry name" value="rodlin_AB"/>
    <property type="match status" value="1"/>
</dbReference>
<proteinExistence type="predicted"/>
<sequence length="128" mass="13163">MIKKVVATAGIAAAVLGVGAPLAFATGDHTVDTQNGNFSEQNYGNTVTGGHMSPQMSAVQGSLNKLCAGVPVQADVQNILLINIGVQDLIQDTQNQTCAENSTAVKGDAFLSHLLENVASENLTAAVR</sequence>
<dbReference type="RefSeq" id="WP_345693156.1">
    <property type="nucleotide sequence ID" value="NZ_BAABIT010000001.1"/>
</dbReference>
<protein>
    <submittedName>
        <fullName evidence="2">Rodlin</fullName>
    </submittedName>
</protein>